<dbReference type="EMBL" id="BSXT01001748">
    <property type="protein sequence ID" value="GMF44936.1"/>
    <property type="molecule type" value="Genomic_DNA"/>
</dbReference>
<name>A0A9W6XTG0_9STRA</name>
<evidence type="ECO:0000313" key="2">
    <source>
        <dbReference type="EMBL" id="GMF44936.1"/>
    </source>
</evidence>
<feature type="domain" description="MULE transposase" evidence="1">
    <location>
        <begin position="156"/>
        <end position="253"/>
    </location>
</feature>
<reference evidence="2" key="1">
    <citation type="submission" date="2023-04" db="EMBL/GenBank/DDBJ databases">
        <title>Phytophthora fragariaefolia NBRC 109709.</title>
        <authorList>
            <person name="Ichikawa N."/>
            <person name="Sato H."/>
            <person name="Tonouchi N."/>
        </authorList>
    </citation>
    <scope>NUCLEOTIDE SEQUENCE</scope>
    <source>
        <strain evidence="2">NBRC 109709</strain>
    </source>
</reference>
<dbReference type="InterPro" id="IPR018289">
    <property type="entry name" value="MULE_transposase_dom"/>
</dbReference>
<dbReference type="PANTHER" id="PTHR48142">
    <property type="entry name" value="PIGMENTOSA GTPASE REGULATOR-LIKE PROTEIN, PUTATIVE-RELATED"/>
    <property type="match status" value="1"/>
</dbReference>
<sequence length="255" mass="28845">MVTCLKTDEISIYTVGEHTSEAPSPKTKKLTGSQKAFCRDLAEHHLRPMRIRSAMSRRFGTSLQDLPALSTVQNFVNYHARAHLGNNDRGDDVREWVHAHAYTGEEGMTQPFTFGWDLDCEGKPIVGNGSDERPFIVGLTSKALVMRMMLPPGRFILHVDATYKLNYREYPVLVVGVSDRSRGFHLVALFIISQETQHILIRALMSLKRLYLWICGREPQVLFTMGDANKAQLNALQAVFGVFDGFKTLMCFFMS</sequence>
<organism evidence="2 3">
    <name type="scientific">Phytophthora fragariaefolia</name>
    <dbReference type="NCBI Taxonomy" id="1490495"/>
    <lineage>
        <taxon>Eukaryota</taxon>
        <taxon>Sar</taxon>
        <taxon>Stramenopiles</taxon>
        <taxon>Oomycota</taxon>
        <taxon>Peronosporomycetes</taxon>
        <taxon>Peronosporales</taxon>
        <taxon>Peronosporaceae</taxon>
        <taxon>Phytophthora</taxon>
    </lineage>
</organism>
<proteinExistence type="predicted"/>
<evidence type="ECO:0000313" key="3">
    <source>
        <dbReference type="Proteomes" id="UP001165121"/>
    </source>
</evidence>
<comment type="caution">
    <text evidence="2">The sequence shown here is derived from an EMBL/GenBank/DDBJ whole genome shotgun (WGS) entry which is preliminary data.</text>
</comment>
<dbReference type="Proteomes" id="UP001165121">
    <property type="component" value="Unassembled WGS sequence"/>
</dbReference>
<gene>
    <name evidence="2" type="ORF">Pfra01_001589200</name>
</gene>
<dbReference type="Pfam" id="PF10551">
    <property type="entry name" value="MULE"/>
    <property type="match status" value="1"/>
</dbReference>
<accession>A0A9W6XTG0</accession>
<dbReference type="AlphaFoldDB" id="A0A9W6XTG0"/>
<evidence type="ECO:0000259" key="1">
    <source>
        <dbReference type="Pfam" id="PF10551"/>
    </source>
</evidence>
<dbReference type="PANTHER" id="PTHR48142:SF1">
    <property type="entry name" value="MULE TRANSPOSASE DOMAIN-CONTAINING PROTEIN"/>
    <property type="match status" value="1"/>
</dbReference>
<dbReference type="OrthoDB" id="97124at2759"/>
<protein>
    <submittedName>
        <fullName evidence="2">Unnamed protein product</fullName>
    </submittedName>
</protein>
<keyword evidence="3" id="KW-1185">Reference proteome</keyword>